<evidence type="ECO:0000313" key="2">
    <source>
        <dbReference type="Proteomes" id="UP000447434"/>
    </source>
</evidence>
<name>A0A6A4N1H2_LUPAL</name>
<keyword evidence="1" id="KW-0496">Mitochondrion</keyword>
<geneLocation type="mitochondrion" evidence="1"/>
<accession>A0A6A4N1H2</accession>
<dbReference type="EMBL" id="WOCE01000049">
    <property type="protein sequence ID" value="KAE9584320.1"/>
    <property type="molecule type" value="Genomic_DNA"/>
</dbReference>
<gene>
    <name evidence="1" type="ORF">Lalb_Chr00c24g0407451</name>
</gene>
<protein>
    <submittedName>
        <fullName evidence="1">Uncharacterized protein</fullName>
    </submittedName>
</protein>
<sequence length="59" mass="6696">MTTTLDEIASAKRWLPLEANPDVMNQVFSPSLSLILPLHFFSLLKNQSLKLNERLLRSG</sequence>
<keyword evidence="2" id="KW-1185">Reference proteome</keyword>
<organism evidence="1 2">
    <name type="scientific">Lupinus albus</name>
    <name type="common">White lupine</name>
    <name type="synonym">Lupinus termis</name>
    <dbReference type="NCBI Taxonomy" id="3870"/>
    <lineage>
        <taxon>Eukaryota</taxon>
        <taxon>Viridiplantae</taxon>
        <taxon>Streptophyta</taxon>
        <taxon>Embryophyta</taxon>
        <taxon>Tracheophyta</taxon>
        <taxon>Spermatophyta</taxon>
        <taxon>Magnoliopsida</taxon>
        <taxon>eudicotyledons</taxon>
        <taxon>Gunneridae</taxon>
        <taxon>Pentapetalae</taxon>
        <taxon>rosids</taxon>
        <taxon>fabids</taxon>
        <taxon>Fabales</taxon>
        <taxon>Fabaceae</taxon>
        <taxon>Papilionoideae</taxon>
        <taxon>50 kb inversion clade</taxon>
        <taxon>genistoids sensu lato</taxon>
        <taxon>core genistoids</taxon>
        <taxon>Genisteae</taxon>
        <taxon>Lupinus</taxon>
    </lineage>
</organism>
<comment type="caution">
    <text evidence="1">The sequence shown here is derived from an EMBL/GenBank/DDBJ whole genome shotgun (WGS) entry which is preliminary data.</text>
</comment>
<reference evidence="2" key="1">
    <citation type="journal article" date="2020" name="Nat. Commun.">
        <title>Genome sequence of the cluster root forming white lupin.</title>
        <authorList>
            <person name="Hufnagel B."/>
            <person name="Marques A."/>
            <person name="Soriano A."/>
            <person name="Marques L."/>
            <person name="Divol F."/>
            <person name="Doumas P."/>
            <person name="Sallet E."/>
            <person name="Mancinotti D."/>
            <person name="Carrere S."/>
            <person name="Marande W."/>
            <person name="Arribat S."/>
            <person name="Keller J."/>
            <person name="Huneau C."/>
            <person name="Blein T."/>
            <person name="Aime D."/>
            <person name="Laguerre M."/>
            <person name="Taylor J."/>
            <person name="Schubert V."/>
            <person name="Nelson M."/>
            <person name="Geu-Flores F."/>
            <person name="Crespi M."/>
            <person name="Gallardo-Guerrero K."/>
            <person name="Delaux P.-M."/>
            <person name="Salse J."/>
            <person name="Berges H."/>
            <person name="Guyot R."/>
            <person name="Gouzy J."/>
            <person name="Peret B."/>
        </authorList>
    </citation>
    <scope>NUCLEOTIDE SEQUENCE [LARGE SCALE GENOMIC DNA]</scope>
    <source>
        <strain evidence="2">cv. Amiga</strain>
    </source>
</reference>
<dbReference type="AlphaFoldDB" id="A0A6A4N1H2"/>
<dbReference type="OrthoDB" id="1747796at2759"/>
<evidence type="ECO:0000313" key="1">
    <source>
        <dbReference type="EMBL" id="KAE9584320.1"/>
    </source>
</evidence>
<dbReference type="Proteomes" id="UP000447434">
    <property type="component" value="Unassembled WGS sequence"/>
</dbReference>
<proteinExistence type="predicted"/>